<dbReference type="PaxDb" id="3847-GLYMA08G20791.1"/>
<reference evidence="1" key="3">
    <citation type="submission" date="2018-07" db="EMBL/GenBank/DDBJ databases">
        <title>WGS assembly of Glycine max.</title>
        <authorList>
            <person name="Schmutz J."/>
            <person name="Cannon S."/>
            <person name="Schlueter J."/>
            <person name="Ma J."/>
            <person name="Mitros T."/>
            <person name="Nelson W."/>
            <person name="Hyten D."/>
            <person name="Song Q."/>
            <person name="Thelen J."/>
            <person name="Cheng J."/>
            <person name="Xu D."/>
            <person name="Hellsten U."/>
            <person name="May G."/>
            <person name="Yu Y."/>
            <person name="Sakurai T."/>
            <person name="Umezawa T."/>
            <person name="Bhattacharyya M."/>
            <person name="Sandhu D."/>
            <person name="Valliyodan B."/>
            <person name="Lindquist E."/>
            <person name="Peto M."/>
            <person name="Grant D."/>
            <person name="Shu S."/>
            <person name="Goodstein D."/>
            <person name="Barry K."/>
            <person name="Futrell-Griggs M."/>
            <person name="Abernathy B."/>
            <person name="Du J."/>
            <person name="Tian Z."/>
            <person name="Zhu L."/>
            <person name="Gill N."/>
            <person name="Joshi T."/>
            <person name="Libault M."/>
            <person name="Sethuraman A."/>
            <person name="Zhang X."/>
            <person name="Shinozaki K."/>
            <person name="Nguyen H."/>
            <person name="Wing R."/>
            <person name="Cregan P."/>
            <person name="Specht J."/>
            <person name="Grimwood J."/>
            <person name="Rokhsar D."/>
            <person name="Stacey G."/>
            <person name="Shoemaker R."/>
            <person name="Jackson S."/>
        </authorList>
    </citation>
    <scope>NUCLEOTIDE SEQUENCE</scope>
    <source>
        <tissue evidence="1">Callus</tissue>
    </source>
</reference>
<proteinExistence type="predicted"/>
<evidence type="ECO:0000313" key="2">
    <source>
        <dbReference type="EnsemblPlants" id="KRH44180"/>
    </source>
</evidence>
<reference evidence="2" key="2">
    <citation type="submission" date="2018-02" db="UniProtKB">
        <authorList>
            <consortium name="EnsemblPlants"/>
        </authorList>
    </citation>
    <scope>IDENTIFICATION</scope>
    <source>
        <strain evidence="2">Williams 82</strain>
    </source>
</reference>
<reference evidence="1 2" key="1">
    <citation type="journal article" date="2010" name="Nature">
        <title>Genome sequence of the palaeopolyploid soybean.</title>
        <authorList>
            <person name="Schmutz J."/>
            <person name="Cannon S.B."/>
            <person name="Schlueter J."/>
            <person name="Ma J."/>
            <person name="Mitros T."/>
            <person name="Nelson W."/>
            <person name="Hyten D.L."/>
            <person name="Song Q."/>
            <person name="Thelen J.J."/>
            <person name="Cheng J."/>
            <person name="Xu D."/>
            <person name="Hellsten U."/>
            <person name="May G.D."/>
            <person name="Yu Y."/>
            <person name="Sakurai T."/>
            <person name="Umezawa T."/>
            <person name="Bhattacharyya M.K."/>
            <person name="Sandhu D."/>
            <person name="Valliyodan B."/>
            <person name="Lindquist E."/>
            <person name="Peto M."/>
            <person name="Grant D."/>
            <person name="Shu S."/>
            <person name="Goodstein D."/>
            <person name="Barry K."/>
            <person name="Futrell-Griggs M."/>
            <person name="Abernathy B."/>
            <person name="Du J."/>
            <person name="Tian Z."/>
            <person name="Zhu L."/>
            <person name="Gill N."/>
            <person name="Joshi T."/>
            <person name="Libault M."/>
            <person name="Sethuraman A."/>
            <person name="Zhang X.-C."/>
            <person name="Shinozaki K."/>
            <person name="Nguyen H.T."/>
            <person name="Wing R.A."/>
            <person name="Cregan P."/>
            <person name="Specht J."/>
            <person name="Grimwood J."/>
            <person name="Rokhsar D."/>
            <person name="Stacey G."/>
            <person name="Shoemaker R.C."/>
            <person name="Jackson S.A."/>
        </authorList>
    </citation>
    <scope>NUCLEOTIDE SEQUENCE [LARGE SCALE GENOMIC DNA]</scope>
    <source>
        <strain evidence="2">cv. Williams 82</strain>
        <tissue evidence="1">Callus</tissue>
    </source>
</reference>
<keyword evidence="3" id="KW-1185">Reference proteome</keyword>
<dbReference type="Proteomes" id="UP000008827">
    <property type="component" value="Chromosome 8"/>
</dbReference>
<organism evidence="1">
    <name type="scientific">Glycine max</name>
    <name type="common">Soybean</name>
    <name type="synonym">Glycine hispida</name>
    <dbReference type="NCBI Taxonomy" id="3847"/>
    <lineage>
        <taxon>Eukaryota</taxon>
        <taxon>Viridiplantae</taxon>
        <taxon>Streptophyta</taxon>
        <taxon>Embryophyta</taxon>
        <taxon>Tracheophyta</taxon>
        <taxon>Spermatophyta</taxon>
        <taxon>Magnoliopsida</taxon>
        <taxon>eudicotyledons</taxon>
        <taxon>Gunneridae</taxon>
        <taxon>Pentapetalae</taxon>
        <taxon>rosids</taxon>
        <taxon>fabids</taxon>
        <taxon>Fabales</taxon>
        <taxon>Fabaceae</taxon>
        <taxon>Papilionoideae</taxon>
        <taxon>50 kb inversion clade</taxon>
        <taxon>NPAAA clade</taxon>
        <taxon>indigoferoid/millettioid clade</taxon>
        <taxon>Phaseoleae</taxon>
        <taxon>Glycine</taxon>
        <taxon>Glycine subgen. Soja</taxon>
    </lineage>
</organism>
<dbReference type="AlphaFoldDB" id="A0A0R0IX10"/>
<protein>
    <submittedName>
        <fullName evidence="1 2">Uncharacterized protein</fullName>
    </submittedName>
</protein>
<gene>
    <name evidence="1" type="ORF">GLYMA_08G194800</name>
</gene>
<dbReference type="EMBL" id="CM000841">
    <property type="protein sequence ID" value="KRH44180.1"/>
    <property type="molecule type" value="Genomic_DNA"/>
</dbReference>
<dbReference type="Gramene" id="KRH44180">
    <property type="protein sequence ID" value="KRH44180"/>
    <property type="gene ID" value="GLYMA_08G194800"/>
</dbReference>
<sequence length="100" mass="11532">MLLGKCGPRKQHFFNNTSEFHASVQHFDVVSRECRSSHQHHKSYQPCFSSSATIGAQSSAWSQPQSSHPSFEVPIKMLQFFKLSWLNKPRKNRQMLKGNL</sequence>
<evidence type="ECO:0000313" key="3">
    <source>
        <dbReference type="Proteomes" id="UP000008827"/>
    </source>
</evidence>
<evidence type="ECO:0000313" key="1">
    <source>
        <dbReference type="EMBL" id="KRH44180.1"/>
    </source>
</evidence>
<accession>A0A0R0IX10</accession>
<name>A0A0R0IX10_SOYBN</name>
<dbReference type="EnsemblPlants" id="KRH44180">
    <property type="protein sequence ID" value="KRH44180"/>
    <property type="gene ID" value="GLYMA_08G194800"/>
</dbReference>
<dbReference type="InParanoid" id="A0A0R0IX10"/>